<evidence type="ECO:0000313" key="2">
    <source>
        <dbReference type="Proteomes" id="UP000245802"/>
    </source>
</evidence>
<dbReference type="OrthoDB" id="9757546at2"/>
<accession>A0A2Z3GXM8</accession>
<sequence length="423" mass="43190">MSALSQPSGARSARLLVENLEDRTTPTFLSRPGGVQQISVNGVTVPAGGLSIAAGDLLPDFPTSTIYTAQNEYVTGTGPGTLGTVRVWRLNGATAGQAEPLLSFVPFAGFTGGINVAVGDVTGDGDMEIIAAVAGNGPPHVKVFSANGTELGSFYAFDPGFRGGVNIAVGNVLGGIAGGGYAGGTVSENFKQEIIVGAASGGSPHVVVTDAEGTILRSFLAFDLGYRGGVVVAAGSIDTTRSDTFGASSVDTNAYDEVIVGSATSSAHVKAFSVFTGEINQRLSFFAFDPSTSQGVTLAAGSTDGTRGAEIYVGQITAGLNTAPQVRVYDGRGLLELAFNPYPVGYSRVVNMVVAYLTPESRGPSYYDPEDDDSSIFGFLPDGNPDFVLQDLALVAGDGAFFQEPRFYVGIGTGGVPAGGFGP</sequence>
<dbReference type="InterPro" id="IPR028994">
    <property type="entry name" value="Integrin_alpha_N"/>
</dbReference>
<dbReference type="Proteomes" id="UP000245802">
    <property type="component" value="Chromosome"/>
</dbReference>
<dbReference type="SUPFAM" id="SSF69318">
    <property type="entry name" value="Integrin alpha N-terminal domain"/>
    <property type="match status" value="1"/>
</dbReference>
<name>A0A2Z3GXM8_9BACT</name>
<reference evidence="1 2" key="1">
    <citation type="submission" date="2018-01" db="EMBL/GenBank/DDBJ databases">
        <title>G. obscuriglobus.</title>
        <authorList>
            <person name="Franke J."/>
            <person name="Blomberg W."/>
            <person name="Selmecki A."/>
        </authorList>
    </citation>
    <scope>NUCLEOTIDE SEQUENCE [LARGE SCALE GENOMIC DNA]</scope>
    <source>
        <strain evidence="1 2">DSM 5831</strain>
    </source>
</reference>
<proteinExistence type="predicted"/>
<protein>
    <recommendedName>
        <fullName evidence="3">VCBS repeat-containing protein</fullName>
    </recommendedName>
</protein>
<evidence type="ECO:0000313" key="1">
    <source>
        <dbReference type="EMBL" id="AWM37401.1"/>
    </source>
</evidence>
<gene>
    <name evidence="1" type="ORF">C1280_10510</name>
</gene>
<keyword evidence="2" id="KW-1185">Reference proteome</keyword>
<dbReference type="EMBL" id="CP025958">
    <property type="protein sequence ID" value="AWM37401.1"/>
    <property type="molecule type" value="Genomic_DNA"/>
</dbReference>
<organism evidence="1 2">
    <name type="scientific">Gemmata obscuriglobus</name>
    <dbReference type="NCBI Taxonomy" id="114"/>
    <lineage>
        <taxon>Bacteria</taxon>
        <taxon>Pseudomonadati</taxon>
        <taxon>Planctomycetota</taxon>
        <taxon>Planctomycetia</taxon>
        <taxon>Gemmatales</taxon>
        <taxon>Gemmataceae</taxon>
        <taxon>Gemmata</taxon>
    </lineage>
</organism>
<dbReference type="RefSeq" id="WP_029601288.1">
    <property type="nucleotide sequence ID" value="NZ_CP025958.1"/>
</dbReference>
<evidence type="ECO:0008006" key="3">
    <source>
        <dbReference type="Google" id="ProtNLM"/>
    </source>
</evidence>
<dbReference type="KEGG" id="gog:C1280_10510"/>
<dbReference type="AlphaFoldDB" id="A0A2Z3GXM8"/>